<dbReference type="InterPro" id="IPR032631">
    <property type="entry name" value="P-type_ATPase_N"/>
</dbReference>
<organism evidence="10 11">
    <name type="scientific">Ceratopteris richardii</name>
    <name type="common">Triangle waterfern</name>
    <dbReference type="NCBI Taxonomy" id="49495"/>
    <lineage>
        <taxon>Eukaryota</taxon>
        <taxon>Viridiplantae</taxon>
        <taxon>Streptophyta</taxon>
        <taxon>Embryophyta</taxon>
        <taxon>Tracheophyta</taxon>
        <taxon>Polypodiopsida</taxon>
        <taxon>Polypodiidae</taxon>
        <taxon>Polypodiales</taxon>
        <taxon>Pteridineae</taxon>
        <taxon>Pteridaceae</taxon>
        <taxon>Parkerioideae</taxon>
        <taxon>Ceratopteris</taxon>
    </lineage>
</organism>
<keyword evidence="11" id="KW-1185">Reference proteome</keyword>
<dbReference type="InterPro" id="IPR006539">
    <property type="entry name" value="P-type_ATPase_IV"/>
</dbReference>
<evidence type="ECO:0000259" key="9">
    <source>
        <dbReference type="Pfam" id="PF16209"/>
    </source>
</evidence>
<feature type="transmembrane region" description="Helical" evidence="7">
    <location>
        <begin position="374"/>
        <end position="397"/>
    </location>
</feature>
<feature type="binding site" evidence="6">
    <location>
        <position position="445"/>
    </location>
    <ligand>
        <name>Mg(2+)</name>
        <dbReference type="ChEBI" id="CHEBI:18420"/>
    </ligand>
</feature>
<proteinExistence type="inferred from homology"/>
<dbReference type="Proteomes" id="UP000825935">
    <property type="component" value="Chromosome 25"/>
</dbReference>
<keyword evidence="5 7" id="KW-0067">ATP-binding</keyword>
<dbReference type="InterPro" id="IPR018303">
    <property type="entry name" value="ATPase_P-typ_P_site"/>
</dbReference>
<dbReference type="InterPro" id="IPR008250">
    <property type="entry name" value="ATPase_P-typ_transduc_dom_A_sf"/>
</dbReference>
<feature type="active site" description="4-aspartylphosphate intermediate" evidence="4">
    <location>
        <position position="443"/>
    </location>
</feature>
<protein>
    <recommendedName>
        <fullName evidence="7">Phospholipid-transporting ATPase</fullName>
        <ecNumber evidence="7">7.6.2.1</ecNumber>
    </recommendedName>
</protein>
<dbReference type="Pfam" id="PF16209">
    <property type="entry name" value="PhoLip_ATPase_N"/>
    <property type="match status" value="1"/>
</dbReference>
<dbReference type="EC" id="7.6.2.1" evidence="7"/>
<evidence type="ECO:0000256" key="2">
    <source>
        <dbReference type="ARBA" id="ARBA00022989"/>
    </source>
</evidence>
<dbReference type="Pfam" id="PF13246">
    <property type="entry name" value="Cation_ATPase"/>
    <property type="match status" value="1"/>
</dbReference>
<feature type="transmembrane region" description="Helical" evidence="7">
    <location>
        <begin position="325"/>
        <end position="348"/>
    </location>
</feature>
<reference evidence="10" key="1">
    <citation type="submission" date="2021-08" db="EMBL/GenBank/DDBJ databases">
        <title>WGS assembly of Ceratopteris richardii.</title>
        <authorList>
            <person name="Marchant D.B."/>
            <person name="Chen G."/>
            <person name="Jenkins J."/>
            <person name="Shu S."/>
            <person name="Leebens-Mack J."/>
            <person name="Grimwood J."/>
            <person name="Schmutz J."/>
            <person name="Soltis P."/>
            <person name="Soltis D."/>
            <person name="Chen Z.-H."/>
        </authorList>
    </citation>
    <scope>NUCLEOTIDE SEQUENCE</scope>
    <source>
        <strain evidence="10">Whitten #5841</strain>
        <tissue evidence="10">Leaf</tissue>
    </source>
</reference>
<feature type="binding site" evidence="5">
    <location>
        <position position="585"/>
    </location>
    <ligand>
        <name>ATP</name>
        <dbReference type="ChEBI" id="CHEBI:30616"/>
    </ligand>
</feature>
<comment type="subcellular location">
    <subcellularLocation>
        <location evidence="7">Membrane</location>
        <topology evidence="7">Multi-pass membrane protein</topology>
    </subcellularLocation>
</comment>
<feature type="binding site" evidence="5">
    <location>
        <position position="608"/>
    </location>
    <ligand>
        <name>ATP</name>
        <dbReference type="ChEBI" id="CHEBI:30616"/>
    </ligand>
</feature>
<dbReference type="AlphaFoldDB" id="A0A8T2RSD3"/>
<evidence type="ECO:0000256" key="3">
    <source>
        <dbReference type="ARBA" id="ARBA00023136"/>
    </source>
</evidence>
<dbReference type="InterPro" id="IPR036412">
    <property type="entry name" value="HAD-like_sf"/>
</dbReference>
<comment type="similarity">
    <text evidence="7">Belongs to the cation transport ATPase (P-type) (TC 3.A.3) family. Type IV subfamily.</text>
</comment>
<dbReference type="PANTHER" id="PTHR24092">
    <property type="entry name" value="PROBABLE PHOSPHOLIPID-TRANSPORTING ATPASE"/>
    <property type="match status" value="1"/>
</dbReference>
<dbReference type="NCBIfam" id="TIGR01652">
    <property type="entry name" value="ATPase-Plipid"/>
    <property type="match status" value="1"/>
</dbReference>
<keyword evidence="3 7" id="KW-0472">Membrane</keyword>
<name>A0A8T2RSD3_CERRI</name>
<feature type="binding site" evidence="6">
    <location>
        <position position="443"/>
    </location>
    <ligand>
        <name>Mg(2+)</name>
        <dbReference type="ChEBI" id="CHEBI:18420"/>
    </ligand>
</feature>
<feature type="region of interest" description="Disordered" evidence="8">
    <location>
        <begin position="1"/>
        <end position="52"/>
    </location>
</feature>
<feature type="compositionally biased region" description="Polar residues" evidence="8">
    <location>
        <begin position="39"/>
        <end position="52"/>
    </location>
</feature>
<dbReference type="InterPro" id="IPR023299">
    <property type="entry name" value="ATPase_P-typ_cyto_dom_N"/>
</dbReference>
<dbReference type="GO" id="GO:0005886">
    <property type="term" value="C:plasma membrane"/>
    <property type="evidence" value="ECO:0007669"/>
    <property type="project" value="TreeGrafter"/>
</dbReference>
<dbReference type="InterPro" id="IPR023298">
    <property type="entry name" value="ATPase_P-typ_TM_dom_sf"/>
</dbReference>
<feature type="domain" description="P-type ATPase N-terminal" evidence="9">
    <location>
        <begin position="71"/>
        <end position="127"/>
    </location>
</feature>
<dbReference type="Gene3D" id="2.70.150.10">
    <property type="entry name" value="Calcium-transporting ATPase, cytoplasmic transduction domain A"/>
    <property type="match status" value="1"/>
</dbReference>
<comment type="caution">
    <text evidence="7">Lacks conserved residue(s) required for the propagation of feature annotation.</text>
</comment>
<dbReference type="OMA" id="WKTEINE"/>
<comment type="cofactor">
    <cofactor evidence="6">
        <name>Mg(2+)</name>
        <dbReference type="ChEBI" id="CHEBI:18420"/>
    </cofactor>
</comment>
<dbReference type="GO" id="GO:0045332">
    <property type="term" value="P:phospholipid translocation"/>
    <property type="evidence" value="ECO:0007669"/>
    <property type="project" value="TreeGrafter"/>
</dbReference>
<dbReference type="SUPFAM" id="SSF56784">
    <property type="entry name" value="HAD-like"/>
    <property type="match status" value="1"/>
</dbReference>
<gene>
    <name evidence="10" type="ORF">KP509_25G038300</name>
</gene>
<dbReference type="SUPFAM" id="SSF81653">
    <property type="entry name" value="Calcium ATPase, transduction domain A"/>
    <property type="match status" value="1"/>
</dbReference>
<feature type="binding site" evidence="5">
    <location>
        <position position="443"/>
    </location>
    <ligand>
        <name>ATP</name>
        <dbReference type="ChEBI" id="CHEBI:30616"/>
    </ligand>
</feature>
<feature type="binding site" evidence="5">
    <location>
        <position position="444"/>
    </location>
    <ligand>
        <name>ATP</name>
        <dbReference type="ChEBI" id="CHEBI:30616"/>
    </ligand>
</feature>
<evidence type="ECO:0000256" key="8">
    <source>
        <dbReference type="SAM" id="MobiDB-lite"/>
    </source>
</evidence>
<evidence type="ECO:0000256" key="6">
    <source>
        <dbReference type="PIRSR" id="PIRSR606539-3"/>
    </source>
</evidence>
<evidence type="ECO:0000256" key="5">
    <source>
        <dbReference type="PIRSR" id="PIRSR606539-2"/>
    </source>
</evidence>
<sequence>MKSPQNFQNPLYEGSTSKFSDEGDDWPLPDRSCIGEDPTTPSKASDAQSSESYRTVHMHVTESARMHALHSREFCSNELVTSKYNIVTFIPVNLFQQFCRPANLYFLTNAAIQLIPGLSPTGWPTTVLPLSFVLILNAFKEAYDDFKRHRSDNEVNTRMCEVLQGEGIKHVKWKSIIVGDVIRVRCNSEIPADLLFLSSSDPQGLAYLETANLDGEMNLKIQNAFYQSSTLNPDDGDMSFHALSGLIIDCEQPNNKLYEFEGSVSFQGQGLMPFDVSQLLLRGATLRNTQWVIGAVVFTGADTKYMMNMVVAPRKVSHLERKMNILVAGVFIMQLLLCIGLAIGHFMWTYSNSNHYYLANDKAWPEPGLDLTGLVVQVLRFIILLSPLIPISLYVSLEIVKVFQCWFIQWDSHLVYKPAGGHAQTRTSNLNEELGQVQYVLADKTGTLTQNMMSFVQCSINGIVYGNLTKSSFAGEPSACTHTVCEDQYLIEELNKSNPLPDSQSQKCKDFFFHLAVCHTVLPTYSDEDETGEITYQASSPDEEALVQGAALCGFQLTRRTSSELTVESQGQFPEAHSILAVLEFTSERKRMSIICRGSDGRIKLYCKGADSVVLKRLAKDQGGIAEVSVKHMEEFAHAGFRTLCIAQREIDEVEFEIWVARFHAASVALDDREEKFAEAADSIEREMVLLGVTAVEDKLQDGVAETVTLLAQAGIKLWPTWPSSSRVIPCL</sequence>
<keyword evidence="2 7" id="KW-1133">Transmembrane helix</keyword>
<accession>A0A8T2RSD3</accession>
<evidence type="ECO:0000256" key="1">
    <source>
        <dbReference type="ARBA" id="ARBA00022692"/>
    </source>
</evidence>
<dbReference type="PROSITE" id="PS00154">
    <property type="entry name" value="ATPASE_E1_E2"/>
    <property type="match status" value="1"/>
</dbReference>
<keyword evidence="1 7" id="KW-0812">Transmembrane</keyword>
<feature type="binding site" evidence="5">
    <location>
        <position position="642"/>
    </location>
    <ligand>
        <name>ATP</name>
        <dbReference type="ChEBI" id="CHEBI:30616"/>
    </ligand>
</feature>
<comment type="catalytic activity">
    <reaction evidence="7">
        <text>ATP + H2O + phospholipidSide 1 = ADP + phosphate + phospholipidSide 2.</text>
        <dbReference type="EC" id="7.6.2.1"/>
    </reaction>
</comment>
<dbReference type="OrthoDB" id="377733at2759"/>
<dbReference type="GO" id="GO:0005524">
    <property type="term" value="F:ATP binding"/>
    <property type="evidence" value="ECO:0007669"/>
    <property type="project" value="UniProtKB-UniRule"/>
</dbReference>
<evidence type="ECO:0000313" key="11">
    <source>
        <dbReference type="Proteomes" id="UP000825935"/>
    </source>
</evidence>
<dbReference type="GO" id="GO:0000287">
    <property type="term" value="F:magnesium ion binding"/>
    <property type="evidence" value="ECO:0007669"/>
    <property type="project" value="UniProtKB-UniRule"/>
</dbReference>
<keyword evidence="6" id="KW-0479">Metal-binding</keyword>
<dbReference type="PANTHER" id="PTHR24092:SF218">
    <property type="entry name" value="PHOSPHOLIPID-TRANSPORTING ATPASE"/>
    <property type="match status" value="1"/>
</dbReference>
<evidence type="ECO:0000313" key="10">
    <source>
        <dbReference type="EMBL" id="KAH7298343.1"/>
    </source>
</evidence>
<evidence type="ECO:0000256" key="7">
    <source>
        <dbReference type="RuleBase" id="RU362033"/>
    </source>
</evidence>
<keyword evidence="6 7" id="KW-0460">Magnesium</keyword>
<feature type="binding site" evidence="5">
    <location>
        <position position="543"/>
    </location>
    <ligand>
        <name>ATP</name>
        <dbReference type="ChEBI" id="CHEBI:30616"/>
    </ligand>
</feature>
<dbReference type="GO" id="GO:0140326">
    <property type="term" value="F:ATPase-coupled intramembrane lipid transporter activity"/>
    <property type="evidence" value="ECO:0007669"/>
    <property type="project" value="UniProtKB-EC"/>
</dbReference>
<feature type="binding site" evidence="5">
    <location>
        <position position="445"/>
    </location>
    <ligand>
        <name>ATP</name>
        <dbReference type="ChEBI" id="CHEBI:30616"/>
    </ligand>
</feature>
<dbReference type="Gene3D" id="3.40.1110.10">
    <property type="entry name" value="Calcium-transporting ATPase, cytoplasmic domain N"/>
    <property type="match status" value="1"/>
</dbReference>
<dbReference type="EMBL" id="CM035430">
    <property type="protein sequence ID" value="KAH7298343.1"/>
    <property type="molecule type" value="Genomic_DNA"/>
</dbReference>
<comment type="caution">
    <text evidence="10">The sequence shown here is derived from an EMBL/GenBank/DDBJ whole genome shotgun (WGS) entry which is preliminary data.</text>
</comment>
<dbReference type="SUPFAM" id="SSF81665">
    <property type="entry name" value="Calcium ATPase, transmembrane domain M"/>
    <property type="match status" value="1"/>
</dbReference>
<keyword evidence="7" id="KW-1278">Translocase</keyword>
<evidence type="ECO:0000256" key="4">
    <source>
        <dbReference type="PIRSR" id="PIRSR606539-1"/>
    </source>
</evidence>
<dbReference type="SUPFAM" id="SSF81660">
    <property type="entry name" value="Metal cation-transporting ATPase, ATP-binding domain N"/>
    <property type="match status" value="1"/>
</dbReference>
<keyword evidence="5 7" id="KW-0547">Nucleotide-binding</keyword>
<feature type="compositionally biased region" description="Polar residues" evidence="8">
    <location>
        <begin position="1"/>
        <end position="18"/>
    </location>
</feature>